<organism evidence="1">
    <name type="scientific">Finegoldia magna</name>
    <name type="common">Peptostreptococcus magnus</name>
    <dbReference type="NCBI Taxonomy" id="1260"/>
    <lineage>
        <taxon>Bacteria</taxon>
        <taxon>Bacillati</taxon>
        <taxon>Bacillota</taxon>
        <taxon>Tissierellia</taxon>
        <taxon>Tissierellales</taxon>
        <taxon>Peptoniphilaceae</taxon>
        <taxon>Finegoldia</taxon>
    </lineage>
</organism>
<protein>
    <submittedName>
        <fullName evidence="1">Uncharacterized protein</fullName>
    </submittedName>
</protein>
<evidence type="ECO:0000313" key="1">
    <source>
        <dbReference type="EMBL" id="VYU17458.1"/>
    </source>
</evidence>
<dbReference type="EMBL" id="CACRTP010000021">
    <property type="protein sequence ID" value="VYU17458.1"/>
    <property type="molecule type" value="Genomic_DNA"/>
</dbReference>
<accession>A0A6N3CQT5</accession>
<dbReference type="AlphaFoldDB" id="A0A6N3CQT5"/>
<reference evidence="1" key="1">
    <citation type="submission" date="2019-11" db="EMBL/GenBank/DDBJ databases">
        <authorList>
            <person name="Feng L."/>
        </authorList>
    </citation>
    <scope>NUCLEOTIDE SEQUENCE</scope>
    <source>
        <strain evidence="1">FmagnaLFYP121</strain>
    </source>
</reference>
<sequence length="235" mass="24139">MCLPPSSFVNTYTSASNFVCGWIVPGAANTCPLSMSSLCTPLSNAPMLSPASASSSCFLNISTPVTTTVLFSVVSPTISTLSPTFTFPLSTLPVATVPRPVIVKMSSTGIRNGWSTSLTGAGIHSSTSSINFMILSPHSPSGSSNAFNADPTTIGVLSPSYSYSFNNSRTSISTNSISSGSSTWSSLFKNTAIFGTPTCLANKMCSLVCGIGPSAALTTRIAPSICAAPVIMFLT</sequence>
<name>A0A6N3CQT5_FINMA</name>
<proteinExistence type="predicted"/>
<gene>
    <name evidence="1" type="ORF">FMLFYP121_01510</name>
</gene>